<feature type="region of interest" description="Disordered" evidence="8">
    <location>
        <begin position="19"/>
        <end position="44"/>
    </location>
</feature>
<evidence type="ECO:0000259" key="9">
    <source>
        <dbReference type="PROSITE" id="PS50157"/>
    </source>
</evidence>
<dbReference type="EMBL" id="JABSTR010000010">
    <property type="protein sequence ID" value="KAH9380767.1"/>
    <property type="molecule type" value="Genomic_DNA"/>
</dbReference>
<name>A0A9J6H213_HAELO</name>
<dbReference type="SUPFAM" id="SSF57667">
    <property type="entry name" value="beta-beta-alpha zinc fingers"/>
    <property type="match status" value="2"/>
</dbReference>
<evidence type="ECO:0000256" key="7">
    <source>
        <dbReference type="PROSITE-ProRule" id="PRU00042"/>
    </source>
</evidence>
<dbReference type="SMART" id="SM00355">
    <property type="entry name" value="ZnF_C2H2"/>
    <property type="match status" value="5"/>
</dbReference>
<evidence type="ECO:0000256" key="8">
    <source>
        <dbReference type="SAM" id="MobiDB-lite"/>
    </source>
</evidence>
<keyword evidence="5" id="KW-0862">Zinc</keyword>
<evidence type="ECO:0000256" key="4">
    <source>
        <dbReference type="ARBA" id="ARBA00022771"/>
    </source>
</evidence>
<dbReference type="GO" id="GO:0000978">
    <property type="term" value="F:RNA polymerase II cis-regulatory region sequence-specific DNA binding"/>
    <property type="evidence" value="ECO:0007669"/>
    <property type="project" value="TreeGrafter"/>
</dbReference>
<dbReference type="InterPro" id="IPR036236">
    <property type="entry name" value="Znf_C2H2_sf"/>
</dbReference>
<dbReference type="OMA" id="GHEERAH"/>
<dbReference type="GO" id="GO:0005634">
    <property type="term" value="C:nucleus"/>
    <property type="evidence" value="ECO:0007669"/>
    <property type="project" value="UniProtKB-SubCell"/>
</dbReference>
<dbReference type="Proteomes" id="UP000821853">
    <property type="component" value="Chromosome 8"/>
</dbReference>
<sequence>MIDSSPSLFDSFRPCVPVPEGSHDRGDACPSSPEGHSQPMSERSNEPAMHVCGVCGERFASEPTLAAHARCHAQDGLVCAVCQRHFSNKRQLMGHMWAHERPHQCPFCPKRLCHKGTLVAHMRTHKEADLHTCYICQEVFFDRESLAGHEERAHHHSPVKESYTCFTCHEVFSAKAQLLRHHCKVMLRRMLAVADILHGAP</sequence>
<dbReference type="InterPro" id="IPR013087">
    <property type="entry name" value="Znf_C2H2_type"/>
</dbReference>
<comment type="subcellular location">
    <subcellularLocation>
        <location evidence="1">Nucleus</location>
    </subcellularLocation>
</comment>
<dbReference type="PANTHER" id="PTHR24376">
    <property type="entry name" value="ZINC FINGER PROTEIN"/>
    <property type="match status" value="1"/>
</dbReference>
<dbReference type="OrthoDB" id="8117402at2759"/>
<dbReference type="PROSITE" id="PS50157">
    <property type="entry name" value="ZINC_FINGER_C2H2_2"/>
    <property type="match status" value="3"/>
</dbReference>
<evidence type="ECO:0000313" key="10">
    <source>
        <dbReference type="EMBL" id="KAH9380767.1"/>
    </source>
</evidence>
<accession>A0A9J6H213</accession>
<keyword evidence="11" id="KW-1185">Reference proteome</keyword>
<dbReference type="FunFam" id="3.30.160.60:FF:000446">
    <property type="entry name" value="Zinc finger protein"/>
    <property type="match status" value="1"/>
</dbReference>
<evidence type="ECO:0000256" key="3">
    <source>
        <dbReference type="ARBA" id="ARBA00022737"/>
    </source>
</evidence>
<dbReference type="GO" id="GO:0008270">
    <property type="term" value="F:zinc ion binding"/>
    <property type="evidence" value="ECO:0007669"/>
    <property type="project" value="UniProtKB-KW"/>
</dbReference>
<evidence type="ECO:0000313" key="11">
    <source>
        <dbReference type="Proteomes" id="UP000821853"/>
    </source>
</evidence>
<proteinExistence type="predicted"/>
<feature type="domain" description="C2H2-type" evidence="9">
    <location>
        <begin position="77"/>
        <end position="104"/>
    </location>
</feature>
<comment type="caution">
    <text evidence="10">The sequence shown here is derived from an EMBL/GenBank/DDBJ whole genome shotgun (WGS) entry which is preliminary data.</text>
</comment>
<gene>
    <name evidence="10" type="ORF">HPB48_008851</name>
</gene>
<keyword evidence="6" id="KW-0539">Nucleus</keyword>
<evidence type="ECO:0000256" key="2">
    <source>
        <dbReference type="ARBA" id="ARBA00022723"/>
    </source>
</evidence>
<organism evidence="10 11">
    <name type="scientific">Haemaphysalis longicornis</name>
    <name type="common">Bush tick</name>
    <dbReference type="NCBI Taxonomy" id="44386"/>
    <lineage>
        <taxon>Eukaryota</taxon>
        <taxon>Metazoa</taxon>
        <taxon>Ecdysozoa</taxon>
        <taxon>Arthropoda</taxon>
        <taxon>Chelicerata</taxon>
        <taxon>Arachnida</taxon>
        <taxon>Acari</taxon>
        <taxon>Parasitiformes</taxon>
        <taxon>Ixodida</taxon>
        <taxon>Ixodoidea</taxon>
        <taxon>Ixodidae</taxon>
        <taxon>Haemaphysalinae</taxon>
        <taxon>Haemaphysalis</taxon>
    </lineage>
</organism>
<dbReference type="Pfam" id="PF00096">
    <property type="entry name" value="zf-C2H2"/>
    <property type="match status" value="1"/>
</dbReference>
<reference evidence="10 11" key="1">
    <citation type="journal article" date="2020" name="Cell">
        <title>Large-Scale Comparative Analyses of Tick Genomes Elucidate Their Genetic Diversity and Vector Capacities.</title>
        <authorList>
            <consortium name="Tick Genome and Microbiome Consortium (TIGMIC)"/>
            <person name="Jia N."/>
            <person name="Wang J."/>
            <person name="Shi W."/>
            <person name="Du L."/>
            <person name="Sun Y."/>
            <person name="Zhan W."/>
            <person name="Jiang J.F."/>
            <person name="Wang Q."/>
            <person name="Zhang B."/>
            <person name="Ji P."/>
            <person name="Bell-Sakyi L."/>
            <person name="Cui X.M."/>
            <person name="Yuan T.T."/>
            <person name="Jiang B.G."/>
            <person name="Yang W.F."/>
            <person name="Lam T.T."/>
            <person name="Chang Q.C."/>
            <person name="Ding S.J."/>
            <person name="Wang X.J."/>
            <person name="Zhu J.G."/>
            <person name="Ruan X.D."/>
            <person name="Zhao L."/>
            <person name="Wei J.T."/>
            <person name="Ye R.Z."/>
            <person name="Que T.C."/>
            <person name="Du C.H."/>
            <person name="Zhou Y.H."/>
            <person name="Cheng J.X."/>
            <person name="Dai P.F."/>
            <person name="Guo W.B."/>
            <person name="Han X.H."/>
            <person name="Huang E.J."/>
            <person name="Li L.F."/>
            <person name="Wei W."/>
            <person name="Gao Y.C."/>
            <person name="Liu J.Z."/>
            <person name="Shao H.Z."/>
            <person name="Wang X."/>
            <person name="Wang C.C."/>
            <person name="Yang T.C."/>
            <person name="Huo Q.B."/>
            <person name="Li W."/>
            <person name="Chen H.Y."/>
            <person name="Chen S.E."/>
            <person name="Zhou L.G."/>
            <person name="Ni X.B."/>
            <person name="Tian J.H."/>
            <person name="Sheng Y."/>
            <person name="Liu T."/>
            <person name="Pan Y.S."/>
            <person name="Xia L.Y."/>
            <person name="Li J."/>
            <person name="Zhao F."/>
            <person name="Cao W.C."/>
        </authorList>
    </citation>
    <scope>NUCLEOTIDE SEQUENCE [LARGE SCALE GENOMIC DNA]</scope>
    <source>
        <strain evidence="10">HaeL-2018</strain>
    </source>
</reference>
<feature type="domain" description="C2H2-type" evidence="9">
    <location>
        <begin position="50"/>
        <end position="77"/>
    </location>
</feature>
<dbReference type="AlphaFoldDB" id="A0A9J6H213"/>
<keyword evidence="2" id="KW-0479">Metal-binding</keyword>
<evidence type="ECO:0000256" key="1">
    <source>
        <dbReference type="ARBA" id="ARBA00004123"/>
    </source>
</evidence>
<feature type="domain" description="C2H2-type" evidence="9">
    <location>
        <begin position="103"/>
        <end position="130"/>
    </location>
</feature>
<dbReference type="PANTHER" id="PTHR24376:SF216">
    <property type="entry name" value="ZINC FINGER PROTEIN 420-LIKE"/>
    <property type="match status" value="1"/>
</dbReference>
<keyword evidence="4 7" id="KW-0863">Zinc-finger</keyword>
<protein>
    <recommendedName>
        <fullName evidence="9">C2H2-type domain-containing protein</fullName>
    </recommendedName>
</protein>
<evidence type="ECO:0000256" key="6">
    <source>
        <dbReference type="ARBA" id="ARBA00023242"/>
    </source>
</evidence>
<keyword evidence="3" id="KW-0677">Repeat</keyword>
<evidence type="ECO:0000256" key="5">
    <source>
        <dbReference type="ARBA" id="ARBA00022833"/>
    </source>
</evidence>
<dbReference type="GO" id="GO:0001228">
    <property type="term" value="F:DNA-binding transcription activator activity, RNA polymerase II-specific"/>
    <property type="evidence" value="ECO:0007669"/>
    <property type="project" value="TreeGrafter"/>
</dbReference>
<dbReference type="PROSITE" id="PS00028">
    <property type="entry name" value="ZINC_FINGER_C2H2_1"/>
    <property type="match status" value="3"/>
</dbReference>
<dbReference type="VEuPathDB" id="VectorBase:HLOH_052483"/>
<dbReference type="Gene3D" id="3.30.160.60">
    <property type="entry name" value="Classic Zinc Finger"/>
    <property type="match status" value="3"/>
</dbReference>